<evidence type="ECO:0000256" key="4">
    <source>
        <dbReference type="ARBA" id="ARBA00022968"/>
    </source>
</evidence>
<proteinExistence type="inferred from homology"/>
<keyword evidence="3 7" id="KW-0812">Transmembrane</keyword>
<dbReference type="EMBL" id="OZ034816">
    <property type="protein sequence ID" value="CAL1374749.1"/>
    <property type="molecule type" value="Genomic_DNA"/>
</dbReference>
<dbReference type="PANTHER" id="PTHR32285:SF157">
    <property type="entry name" value="PROTEIN TRICHOME BIREFRINGENCE-LIKE 30"/>
    <property type="match status" value="1"/>
</dbReference>
<evidence type="ECO:0000313" key="10">
    <source>
        <dbReference type="EMBL" id="CAL1374749.1"/>
    </source>
</evidence>
<dbReference type="AlphaFoldDB" id="A0AAV2DNV5"/>
<dbReference type="GO" id="GO:0005794">
    <property type="term" value="C:Golgi apparatus"/>
    <property type="evidence" value="ECO:0007669"/>
    <property type="project" value="TreeGrafter"/>
</dbReference>
<keyword evidence="5 7" id="KW-1133">Transmembrane helix</keyword>
<evidence type="ECO:0000256" key="6">
    <source>
        <dbReference type="ARBA" id="ARBA00023136"/>
    </source>
</evidence>
<sequence length="418" mass="48435">MKPFTTPTHTLSNSSKPILTVAAIFLLCFLGWVLFIGNRGDPSSVFRIPNPRSDDAKREVEACDIFDGEWVMDNETTRPLYREEDCEFLSEWTTCLRNGRKDALFQKWRWQPRDCSLAVFDPRLLLEKLRGKRIMFVGDSVHLNQWQSLVCMVQSAVPRGSKKVVYSDEYTQAFQIQMYNASIEYYWAPFLVDSNSDPPTMRDGRTESIVNPDSIFSKRGEAWKQADYLIFNTYAWWLRYPTIKLLLRGPSSSSFADVAPEYDEIERHLGYERALRRWGEWVDENVDPNRTSVFFTSMFPQHQWSLDWNNTDGVRCEKETMPFQNVSVPLNVQTDVRFYGVTSRVLASMRTPVNLLNITALSERRKDGHPSVYGTYGGQVLTPEQKSNPAAYADCLHWCLPGVPDTWNELLYNRILAY</sequence>
<gene>
    <name evidence="10" type="ORF">LTRI10_LOCUS16593</name>
</gene>
<feature type="transmembrane region" description="Helical" evidence="7">
    <location>
        <begin position="18"/>
        <end position="37"/>
    </location>
</feature>
<evidence type="ECO:0000259" key="8">
    <source>
        <dbReference type="Pfam" id="PF13839"/>
    </source>
</evidence>
<feature type="domain" description="Trichome birefringence-like N-terminal" evidence="9">
    <location>
        <begin position="62"/>
        <end position="116"/>
    </location>
</feature>
<evidence type="ECO:0000256" key="2">
    <source>
        <dbReference type="ARBA" id="ARBA00007727"/>
    </source>
</evidence>
<dbReference type="Pfam" id="PF13839">
    <property type="entry name" value="PC-Esterase"/>
    <property type="match status" value="1"/>
</dbReference>
<dbReference type="PANTHER" id="PTHR32285">
    <property type="entry name" value="PROTEIN TRICHOME BIREFRINGENCE-LIKE 9-RELATED"/>
    <property type="match status" value="1"/>
</dbReference>
<evidence type="ECO:0000259" key="9">
    <source>
        <dbReference type="Pfam" id="PF14416"/>
    </source>
</evidence>
<evidence type="ECO:0000256" key="7">
    <source>
        <dbReference type="SAM" id="Phobius"/>
    </source>
</evidence>
<dbReference type="GO" id="GO:0016020">
    <property type="term" value="C:membrane"/>
    <property type="evidence" value="ECO:0007669"/>
    <property type="project" value="UniProtKB-SubCell"/>
</dbReference>
<comment type="subcellular location">
    <subcellularLocation>
        <location evidence="1">Membrane</location>
        <topology evidence="1">Single-pass membrane protein</topology>
    </subcellularLocation>
</comment>
<evidence type="ECO:0000256" key="1">
    <source>
        <dbReference type="ARBA" id="ARBA00004167"/>
    </source>
</evidence>
<dbReference type="InterPro" id="IPR026057">
    <property type="entry name" value="TBL_C"/>
</dbReference>
<dbReference type="Pfam" id="PF14416">
    <property type="entry name" value="PMR5N"/>
    <property type="match status" value="1"/>
</dbReference>
<keyword evidence="4" id="KW-0735">Signal-anchor</keyword>
<evidence type="ECO:0008006" key="12">
    <source>
        <dbReference type="Google" id="ProtNLM"/>
    </source>
</evidence>
<dbReference type="GO" id="GO:0016413">
    <property type="term" value="F:O-acetyltransferase activity"/>
    <property type="evidence" value="ECO:0007669"/>
    <property type="project" value="InterPro"/>
</dbReference>
<keyword evidence="11" id="KW-1185">Reference proteome</keyword>
<evidence type="ECO:0000256" key="5">
    <source>
        <dbReference type="ARBA" id="ARBA00022989"/>
    </source>
</evidence>
<evidence type="ECO:0000313" key="11">
    <source>
        <dbReference type="Proteomes" id="UP001497516"/>
    </source>
</evidence>
<dbReference type="Proteomes" id="UP001497516">
    <property type="component" value="Chromosome 3"/>
</dbReference>
<dbReference type="InterPro" id="IPR025846">
    <property type="entry name" value="TBL_N"/>
</dbReference>
<accession>A0AAV2DNV5</accession>
<comment type="similarity">
    <text evidence="2">Belongs to the PC-esterase family. TBL subfamily.</text>
</comment>
<reference evidence="10 11" key="1">
    <citation type="submission" date="2024-04" db="EMBL/GenBank/DDBJ databases">
        <authorList>
            <person name="Fracassetti M."/>
        </authorList>
    </citation>
    <scope>NUCLEOTIDE SEQUENCE [LARGE SCALE GENOMIC DNA]</scope>
</reference>
<dbReference type="InterPro" id="IPR029962">
    <property type="entry name" value="TBL"/>
</dbReference>
<name>A0AAV2DNV5_9ROSI</name>
<evidence type="ECO:0000256" key="3">
    <source>
        <dbReference type="ARBA" id="ARBA00022692"/>
    </source>
</evidence>
<keyword evidence="6 7" id="KW-0472">Membrane</keyword>
<protein>
    <recommendedName>
        <fullName evidence="12">Trichome birefringence-like N-terminal domain-containing protein</fullName>
    </recommendedName>
</protein>
<organism evidence="10 11">
    <name type="scientific">Linum trigynum</name>
    <dbReference type="NCBI Taxonomy" id="586398"/>
    <lineage>
        <taxon>Eukaryota</taxon>
        <taxon>Viridiplantae</taxon>
        <taxon>Streptophyta</taxon>
        <taxon>Embryophyta</taxon>
        <taxon>Tracheophyta</taxon>
        <taxon>Spermatophyta</taxon>
        <taxon>Magnoliopsida</taxon>
        <taxon>eudicotyledons</taxon>
        <taxon>Gunneridae</taxon>
        <taxon>Pentapetalae</taxon>
        <taxon>rosids</taxon>
        <taxon>fabids</taxon>
        <taxon>Malpighiales</taxon>
        <taxon>Linaceae</taxon>
        <taxon>Linum</taxon>
    </lineage>
</organism>
<feature type="domain" description="Trichome birefringence-like C-terminal" evidence="8">
    <location>
        <begin position="117"/>
        <end position="413"/>
    </location>
</feature>